<dbReference type="Bgee" id="ENSXETG00000024931">
    <property type="expression patterns" value="Expressed in liver and 10 other cell types or tissues"/>
</dbReference>
<evidence type="ECO:0000256" key="2">
    <source>
        <dbReference type="ARBA" id="ARBA00004613"/>
    </source>
</evidence>
<evidence type="ECO:0000313" key="12">
    <source>
        <dbReference type="Ensembl" id="ENSXETP00000048359"/>
    </source>
</evidence>
<reference evidence="12" key="1">
    <citation type="journal article" date="2010" name="Science">
        <title>The genome of the Western clawed frog Xenopus tropicalis.</title>
        <authorList>
            <person name="Hellsten U."/>
            <person name="Harland R.M."/>
            <person name="Gilchrist M.J."/>
            <person name="Hendrix D."/>
            <person name="Jurka J."/>
            <person name="Kapitonov V."/>
            <person name="Ovcharenko I."/>
            <person name="Putnam N.H."/>
            <person name="Shu S."/>
            <person name="Taher L."/>
            <person name="Blitz I.L."/>
            <person name="Blumberg B."/>
            <person name="Dichmann D.S."/>
            <person name="Dubchak I."/>
            <person name="Amaya E."/>
            <person name="Detter J.C."/>
            <person name="Fletcher R."/>
            <person name="Gerhard D.S."/>
            <person name="Goodstein D."/>
            <person name="Graves T."/>
            <person name="Grigoriev I.V."/>
            <person name="Grimwood J."/>
            <person name="Kawashima T."/>
            <person name="Lindquist E."/>
            <person name="Lucas S.M."/>
            <person name="Mead P.E."/>
            <person name="Mitros T."/>
            <person name="Ogino H."/>
            <person name="Ohta Y."/>
            <person name="Poliakov A.V."/>
            <person name="Pollet N."/>
            <person name="Robert J."/>
            <person name="Salamov A."/>
            <person name="Sater A.K."/>
            <person name="Schmutz J."/>
            <person name="Terry A."/>
            <person name="Vize P.D."/>
            <person name="Warren W.C."/>
            <person name="Wells D."/>
            <person name="Wills A."/>
            <person name="Wilson R.K."/>
            <person name="Zimmerman L.B."/>
            <person name="Zorn A.M."/>
            <person name="Grainger R."/>
            <person name="Grammer T."/>
            <person name="Khokha M.K."/>
            <person name="Richardson P.M."/>
            <person name="Rokhsar D.S."/>
        </authorList>
    </citation>
    <scope>NUCLEOTIDE SEQUENCE [LARGE SCALE GENOMIC DNA]</scope>
    <source>
        <strain evidence="12">Nigerian</strain>
    </source>
</reference>
<dbReference type="PANTHER" id="PTHR23267">
    <property type="entry name" value="IMMUNOGLOBULIN LIGHT CHAIN"/>
    <property type="match status" value="1"/>
</dbReference>
<dbReference type="InterPro" id="IPR003006">
    <property type="entry name" value="Ig/MHC_CS"/>
</dbReference>
<evidence type="ECO:0000256" key="6">
    <source>
        <dbReference type="ARBA" id="ARBA00022859"/>
    </source>
</evidence>
<keyword evidence="6" id="KW-0391">Immunity</keyword>
<dbReference type="AlphaFoldDB" id="F7BEU7"/>
<sequence length="251" mass="27277">MRGCKFSNQRRAALPCTMSWAIPLLTLISLCTCCAGQYVLTQPASVSVSVGGTVTLTCEGDNIASKYVHWYQQMLPSAPRLIIYRDSNRPTGIPERFSGTNSGNTASLQISGAQAGDEADYYCQVWDSDSKAAWIFGGGTQLTVLVGDVKSPSVSIFPPSEEEIATKKATLVCSLSDFTPRGATVKWQVDGKEKTDGVVSSGLSKQSDSLYMESSYLSLTSDEWLKHDLYSCKVTHQGKEIIQTLKRSDCI</sequence>
<dbReference type="GO" id="GO:0005886">
    <property type="term" value="C:plasma membrane"/>
    <property type="evidence" value="ECO:0007669"/>
    <property type="project" value="UniProtKB-SubCell"/>
</dbReference>
<dbReference type="InParanoid" id="F7BEU7"/>
<dbReference type="Ensembl" id="ENSXETT00000048359">
    <property type="protein sequence ID" value="ENSXETP00000048359"/>
    <property type="gene ID" value="ENSXETG00000024931"/>
</dbReference>
<evidence type="ECO:0000256" key="4">
    <source>
        <dbReference type="ARBA" id="ARBA00022525"/>
    </source>
</evidence>
<dbReference type="InterPro" id="IPR013783">
    <property type="entry name" value="Ig-like_fold"/>
</dbReference>
<keyword evidence="8" id="KW-1015">Disulfide bond</keyword>
<dbReference type="GeneTree" id="ENSGT00940000153120"/>
<gene>
    <name evidence="12" type="primary">igl</name>
</gene>
<feature type="signal peptide" evidence="10">
    <location>
        <begin position="1"/>
        <end position="36"/>
    </location>
</feature>
<dbReference type="Pfam" id="PF07686">
    <property type="entry name" value="V-set"/>
    <property type="match status" value="1"/>
</dbReference>
<dbReference type="CDD" id="cd07699">
    <property type="entry name" value="IgC1_L"/>
    <property type="match status" value="1"/>
</dbReference>
<protein>
    <submittedName>
        <fullName evidence="12">Immunoglobulin lambda locus</fullName>
    </submittedName>
</protein>
<evidence type="ECO:0000256" key="10">
    <source>
        <dbReference type="SAM" id="SignalP"/>
    </source>
</evidence>
<dbReference type="SUPFAM" id="SSF48726">
    <property type="entry name" value="Immunoglobulin"/>
    <property type="match status" value="2"/>
</dbReference>
<keyword evidence="3" id="KW-1003">Cell membrane</keyword>
<dbReference type="InterPro" id="IPR003597">
    <property type="entry name" value="Ig_C1-set"/>
</dbReference>
<keyword evidence="7" id="KW-0472">Membrane</keyword>
<dbReference type="Ensembl" id="ENSXETT00000124041">
    <property type="protein sequence ID" value="ENSXETP00000112404"/>
    <property type="gene ID" value="ENSXETG00000024931"/>
</dbReference>
<dbReference type="InterPro" id="IPR013106">
    <property type="entry name" value="Ig_V-set"/>
</dbReference>
<evidence type="ECO:0000256" key="3">
    <source>
        <dbReference type="ARBA" id="ARBA00022475"/>
    </source>
</evidence>
<accession>F7BEU7</accession>
<feature type="chain" id="PRO_5036281969" evidence="10">
    <location>
        <begin position="37"/>
        <end position="251"/>
    </location>
</feature>
<dbReference type="Pfam" id="PF07654">
    <property type="entry name" value="C1-set"/>
    <property type="match status" value="1"/>
</dbReference>
<evidence type="ECO:0000259" key="11">
    <source>
        <dbReference type="PROSITE" id="PS50835"/>
    </source>
</evidence>
<dbReference type="CDD" id="cd04984">
    <property type="entry name" value="IgV_L_lambda"/>
    <property type="match status" value="1"/>
</dbReference>
<dbReference type="Gene3D" id="2.60.40.10">
    <property type="entry name" value="Immunoglobulins"/>
    <property type="match status" value="2"/>
</dbReference>
<dbReference type="FunFam" id="2.60.40.10:FF:000620">
    <property type="entry name" value="Immunoglobulin lambda locus"/>
    <property type="match status" value="1"/>
</dbReference>
<dbReference type="FunFam" id="2.60.40.10:FF:000283">
    <property type="entry name" value="Immunoglobulin kappa constant"/>
    <property type="match status" value="1"/>
</dbReference>
<dbReference type="SMART" id="SM00406">
    <property type="entry name" value="IGv"/>
    <property type="match status" value="1"/>
</dbReference>
<dbReference type="GO" id="GO:0002376">
    <property type="term" value="P:immune system process"/>
    <property type="evidence" value="ECO:0007669"/>
    <property type="project" value="UniProtKB-KW"/>
</dbReference>
<keyword evidence="4" id="KW-0964">Secreted</keyword>
<name>F7BEU7_XENTR</name>
<dbReference type="PROSITE" id="PS50835">
    <property type="entry name" value="IG_LIKE"/>
    <property type="match status" value="2"/>
</dbReference>
<dbReference type="GO" id="GO:0005576">
    <property type="term" value="C:extracellular region"/>
    <property type="evidence" value="ECO:0007669"/>
    <property type="project" value="UniProtKB-SubCell"/>
</dbReference>
<evidence type="ECO:0000256" key="7">
    <source>
        <dbReference type="ARBA" id="ARBA00023136"/>
    </source>
</evidence>
<evidence type="ECO:0000256" key="1">
    <source>
        <dbReference type="ARBA" id="ARBA00004236"/>
    </source>
</evidence>
<keyword evidence="9" id="KW-0393">Immunoglobulin domain</keyword>
<dbReference type="Xenbase" id="XB-GENE-980767">
    <property type="gene designation" value="igl"/>
</dbReference>
<dbReference type="SMART" id="SM00409">
    <property type="entry name" value="IG"/>
    <property type="match status" value="2"/>
</dbReference>
<dbReference type="InterPro" id="IPR050150">
    <property type="entry name" value="IgV_Light_Chain"/>
</dbReference>
<evidence type="ECO:0000256" key="5">
    <source>
        <dbReference type="ARBA" id="ARBA00022729"/>
    </source>
</evidence>
<dbReference type="eggNOG" id="ENOG502SPNC">
    <property type="taxonomic scope" value="Eukaryota"/>
</dbReference>
<evidence type="ECO:0000256" key="9">
    <source>
        <dbReference type="ARBA" id="ARBA00023319"/>
    </source>
</evidence>
<reference evidence="12" key="2">
    <citation type="submission" date="2011-06" db="UniProtKB">
        <authorList>
            <consortium name="Ensembl"/>
        </authorList>
    </citation>
    <scope>IDENTIFICATION</scope>
</reference>
<dbReference type="InterPro" id="IPR007110">
    <property type="entry name" value="Ig-like_dom"/>
</dbReference>
<feature type="domain" description="Ig-like" evidence="11">
    <location>
        <begin position="152"/>
        <end position="248"/>
    </location>
</feature>
<keyword evidence="5 10" id="KW-0732">Signal</keyword>
<feature type="domain" description="Ig-like" evidence="11">
    <location>
        <begin position="23"/>
        <end position="125"/>
    </location>
</feature>
<comment type="subcellular location">
    <subcellularLocation>
        <location evidence="1">Cell membrane</location>
    </subcellularLocation>
    <subcellularLocation>
        <location evidence="2">Secreted</location>
    </subcellularLocation>
</comment>
<dbReference type="HOGENOM" id="CLU_077975_6_3_1"/>
<dbReference type="SMART" id="SM00407">
    <property type="entry name" value="IGc1"/>
    <property type="match status" value="1"/>
</dbReference>
<organism evidence="12">
    <name type="scientific">Xenopus tropicalis</name>
    <name type="common">Western clawed frog</name>
    <name type="synonym">Silurana tropicalis</name>
    <dbReference type="NCBI Taxonomy" id="8364"/>
    <lineage>
        <taxon>Eukaryota</taxon>
        <taxon>Metazoa</taxon>
        <taxon>Chordata</taxon>
        <taxon>Craniata</taxon>
        <taxon>Vertebrata</taxon>
        <taxon>Euteleostomi</taxon>
        <taxon>Amphibia</taxon>
        <taxon>Batrachia</taxon>
        <taxon>Anura</taxon>
        <taxon>Pipoidea</taxon>
        <taxon>Pipidae</taxon>
        <taxon>Xenopodinae</taxon>
        <taxon>Xenopus</taxon>
        <taxon>Silurana</taxon>
    </lineage>
</organism>
<proteinExistence type="predicted"/>
<dbReference type="InterPro" id="IPR036179">
    <property type="entry name" value="Ig-like_dom_sf"/>
</dbReference>
<dbReference type="PROSITE" id="PS00290">
    <property type="entry name" value="IG_MHC"/>
    <property type="match status" value="1"/>
</dbReference>
<evidence type="ECO:0000256" key="8">
    <source>
        <dbReference type="ARBA" id="ARBA00023157"/>
    </source>
</evidence>
<dbReference type="InterPro" id="IPR003599">
    <property type="entry name" value="Ig_sub"/>
</dbReference>